<evidence type="ECO:0000259" key="4">
    <source>
        <dbReference type="PROSITE" id="PS50106"/>
    </source>
</evidence>
<dbReference type="InterPro" id="IPR036034">
    <property type="entry name" value="PDZ_sf"/>
</dbReference>
<dbReference type="GO" id="GO:0005886">
    <property type="term" value="C:plasma membrane"/>
    <property type="evidence" value="ECO:0007669"/>
    <property type="project" value="TreeGrafter"/>
</dbReference>
<proteinExistence type="predicted"/>
<dbReference type="SMART" id="SM00228">
    <property type="entry name" value="PDZ"/>
    <property type="match status" value="1"/>
</dbReference>
<evidence type="ECO:0000256" key="2">
    <source>
        <dbReference type="ARBA" id="ARBA00022737"/>
    </source>
</evidence>
<dbReference type="Gene3D" id="2.30.42.10">
    <property type="match status" value="1"/>
</dbReference>
<keyword evidence="3" id="KW-0966">Cell projection</keyword>
<dbReference type="STRING" id="7757.ENSPMAP00000005967"/>
<dbReference type="GO" id="GO:0002142">
    <property type="term" value="C:stereocilia ankle link complex"/>
    <property type="evidence" value="ECO:0007669"/>
    <property type="project" value="TreeGrafter"/>
</dbReference>
<dbReference type="Pfam" id="PF00595">
    <property type="entry name" value="PDZ"/>
    <property type="match status" value="1"/>
</dbReference>
<comment type="subcellular location">
    <subcellularLocation>
        <location evidence="1">Cell projection</location>
    </subcellularLocation>
</comment>
<dbReference type="PANTHER" id="PTHR23116:SF29">
    <property type="entry name" value="PDZ DOMAIN-CONTAINING PROTEIN 7"/>
    <property type="match status" value="1"/>
</dbReference>
<organism evidence="5">
    <name type="scientific">Petromyzon marinus</name>
    <name type="common">Sea lamprey</name>
    <dbReference type="NCBI Taxonomy" id="7757"/>
    <lineage>
        <taxon>Eukaryota</taxon>
        <taxon>Metazoa</taxon>
        <taxon>Chordata</taxon>
        <taxon>Craniata</taxon>
        <taxon>Vertebrata</taxon>
        <taxon>Cyclostomata</taxon>
        <taxon>Hyperoartia</taxon>
        <taxon>Petromyzontiformes</taxon>
        <taxon>Petromyzontidae</taxon>
        <taxon>Petromyzon</taxon>
    </lineage>
</organism>
<sequence length="210" mass="22388">SLTLDRLGHGPMGFSVRGGAEDGLGIYVSRVEDGSQAAQQGMCVGDRIVAVNGLSVESVTLAAAVSVITSGAGRLRVTVRRVGRVPGFKRSSEKISWVDVAARHLVNGAAPRDRVVHLRLSPEDPCLGLNVRGGSEFGLGIYVSRCAHKHTHTRIATQGLRPSGAHIRVVRGSTLSPPCHHSLHCPIGSGEVGRYPAFQELVEEYSWLNK</sequence>
<name>S4RL81_PETMA</name>
<dbReference type="InterPro" id="IPR051844">
    <property type="entry name" value="USH2_Complex_Protein"/>
</dbReference>
<dbReference type="Ensembl" id="ENSPMAT00000005995.1">
    <property type="protein sequence ID" value="ENSPMAP00000005967.1"/>
    <property type="gene ID" value="ENSPMAG00000005421.1"/>
</dbReference>
<dbReference type="AlphaFoldDB" id="S4RL81"/>
<dbReference type="PANTHER" id="PTHR23116">
    <property type="entry name" value="PDZ DOMAIN CONTAINING WHIRLIN AND HARMONIN-RELATED"/>
    <property type="match status" value="1"/>
</dbReference>
<evidence type="ECO:0000313" key="5">
    <source>
        <dbReference type="Ensembl" id="ENSPMAP00000005967.1"/>
    </source>
</evidence>
<feature type="domain" description="PDZ" evidence="4">
    <location>
        <begin position="1"/>
        <end position="83"/>
    </location>
</feature>
<dbReference type="OMA" id="YINKTAL"/>
<dbReference type="GeneTree" id="ENSGT00950000183002"/>
<dbReference type="HOGENOM" id="CLU_1312715_0_0_1"/>
<dbReference type="GO" id="GO:0007605">
    <property type="term" value="P:sensory perception of sound"/>
    <property type="evidence" value="ECO:0007669"/>
    <property type="project" value="TreeGrafter"/>
</dbReference>
<keyword evidence="2" id="KW-0677">Repeat</keyword>
<dbReference type="PROSITE" id="PS50106">
    <property type="entry name" value="PDZ"/>
    <property type="match status" value="1"/>
</dbReference>
<dbReference type="GO" id="GO:0005929">
    <property type="term" value="C:cilium"/>
    <property type="evidence" value="ECO:0007669"/>
    <property type="project" value="TreeGrafter"/>
</dbReference>
<reference evidence="5" key="1">
    <citation type="submission" date="2025-08" db="UniProtKB">
        <authorList>
            <consortium name="Ensembl"/>
        </authorList>
    </citation>
    <scope>IDENTIFICATION</scope>
</reference>
<evidence type="ECO:0000256" key="1">
    <source>
        <dbReference type="ARBA" id="ARBA00004316"/>
    </source>
</evidence>
<dbReference type="SUPFAM" id="SSF50156">
    <property type="entry name" value="PDZ domain-like"/>
    <property type="match status" value="1"/>
</dbReference>
<evidence type="ECO:0000256" key="3">
    <source>
        <dbReference type="ARBA" id="ARBA00023273"/>
    </source>
</evidence>
<dbReference type="InterPro" id="IPR001478">
    <property type="entry name" value="PDZ"/>
</dbReference>
<dbReference type="GO" id="GO:0060088">
    <property type="term" value="P:auditory receptor cell stereocilium organization"/>
    <property type="evidence" value="ECO:0007669"/>
    <property type="project" value="TreeGrafter"/>
</dbReference>
<protein>
    <recommendedName>
        <fullName evidence="4">PDZ domain-containing protein</fullName>
    </recommendedName>
</protein>
<dbReference type="GO" id="GO:0032426">
    <property type="term" value="C:stereocilium tip"/>
    <property type="evidence" value="ECO:0007669"/>
    <property type="project" value="TreeGrafter"/>
</dbReference>
<reference evidence="5" key="2">
    <citation type="submission" date="2025-09" db="UniProtKB">
        <authorList>
            <consortium name="Ensembl"/>
        </authorList>
    </citation>
    <scope>IDENTIFICATION</scope>
</reference>
<accession>S4RL81</accession>